<accession>A0A553IAI1</accession>
<evidence type="ECO:0000313" key="2">
    <source>
        <dbReference type="EMBL" id="TRX97210.1"/>
    </source>
</evidence>
<gene>
    <name evidence="2" type="ORF">FHL15_002004</name>
</gene>
<feature type="compositionally biased region" description="Low complexity" evidence="1">
    <location>
        <begin position="21"/>
        <end position="31"/>
    </location>
</feature>
<feature type="compositionally biased region" description="Low complexity" evidence="1">
    <location>
        <begin position="102"/>
        <end position="111"/>
    </location>
</feature>
<protein>
    <submittedName>
        <fullName evidence="2">Uncharacterized protein</fullName>
    </submittedName>
</protein>
<dbReference type="AlphaFoldDB" id="A0A553IAI1"/>
<keyword evidence="3" id="KW-1185">Reference proteome</keyword>
<proteinExistence type="predicted"/>
<organism evidence="2 3">
    <name type="scientific">Xylaria flabelliformis</name>
    <dbReference type="NCBI Taxonomy" id="2512241"/>
    <lineage>
        <taxon>Eukaryota</taxon>
        <taxon>Fungi</taxon>
        <taxon>Dikarya</taxon>
        <taxon>Ascomycota</taxon>
        <taxon>Pezizomycotina</taxon>
        <taxon>Sordariomycetes</taxon>
        <taxon>Xylariomycetidae</taxon>
        <taxon>Xylariales</taxon>
        <taxon>Xylariaceae</taxon>
        <taxon>Xylaria</taxon>
    </lineage>
</organism>
<comment type="caution">
    <text evidence="2">The sequence shown here is derived from an EMBL/GenBank/DDBJ whole genome shotgun (WGS) entry which is preliminary data.</text>
</comment>
<feature type="region of interest" description="Disordered" evidence="1">
    <location>
        <begin position="1"/>
        <end position="31"/>
    </location>
</feature>
<reference evidence="3" key="1">
    <citation type="submission" date="2019-06" db="EMBL/GenBank/DDBJ databases">
        <title>Draft genome sequence of the griseofulvin-producing fungus Xylaria cubensis strain G536.</title>
        <authorList>
            <person name="Mead M.E."/>
            <person name="Raja H.A."/>
            <person name="Steenwyk J.L."/>
            <person name="Knowles S.L."/>
            <person name="Oberlies N.H."/>
            <person name="Rokas A."/>
        </authorList>
    </citation>
    <scope>NUCLEOTIDE SEQUENCE [LARGE SCALE GENOMIC DNA]</scope>
    <source>
        <strain evidence="3">G536</strain>
    </source>
</reference>
<feature type="region of interest" description="Disordered" evidence="1">
    <location>
        <begin position="196"/>
        <end position="288"/>
    </location>
</feature>
<dbReference type="OrthoDB" id="4779723at2759"/>
<dbReference type="Proteomes" id="UP000319160">
    <property type="component" value="Unassembled WGS sequence"/>
</dbReference>
<sequence>MDPVQSQALLAYAMTEQPPGDSQQDAAQSTTADAPVIATYVVPTSAPVRLATPLANPGNNGDNIPTAPMSPPLASAPTSVQRLPSEEHQPYQPYQASPPPSQQQQQQQPQPQQEPPPDFHPYYSLTPDPINNQFYDILGELDPYRHTPKEFINLLVYAATRDSEIAQALVRLNSDRVKNPSTWQPHLPPNMIMQPTSPSQFPSQPWPGTSAPISHPPNTHASISPTPPPIHENETSLIHPRKRKRNETAEQHAASTPATSRFRVNCHRMVMFSGPQEPPPPATHTEQP</sequence>
<evidence type="ECO:0000256" key="1">
    <source>
        <dbReference type="SAM" id="MobiDB-lite"/>
    </source>
</evidence>
<feature type="region of interest" description="Disordered" evidence="1">
    <location>
        <begin position="50"/>
        <end position="126"/>
    </location>
</feature>
<name>A0A553IAI1_9PEZI</name>
<dbReference type="EMBL" id="VFLP01000007">
    <property type="protein sequence ID" value="TRX97210.1"/>
    <property type="molecule type" value="Genomic_DNA"/>
</dbReference>
<evidence type="ECO:0000313" key="3">
    <source>
        <dbReference type="Proteomes" id="UP000319160"/>
    </source>
</evidence>
<feature type="compositionally biased region" description="Low complexity" evidence="1">
    <location>
        <begin position="196"/>
        <end position="207"/>
    </location>
</feature>